<dbReference type="InterPro" id="IPR004158">
    <property type="entry name" value="DUF247_pln"/>
</dbReference>
<dbReference type="Proteomes" id="UP001172457">
    <property type="component" value="Chromosome 2"/>
</dbReference>
<evidence type="ECO:0000256" key="2">
    <source>
        <dbReference type="SAM" id="Phobius"/>
    </source>
</evidence>
<accession>A0AA38TEW5</accession>
<protein>
    <submittedName>
        <fullName evidence="3">Uncharacterized protein</fullName>
    </submittedName>
</protein>
<keyword evidence="4" id="KW-1185">Reference proteome</keyword>
<feature type="transmembrane region" description="Helical" evidence="2">
    <location>
        <begin position="523"/>
        <end position="548"/>
    </location>
</feature>
<evidence type="ECO:0000313" key="3">
    <source>
        <dbReference type="EMBL" id="KAJ9559708.1"/>
    </source>
</evidence>
<evidence type="ECO:0000256" key="1">
    <source>
        <dbReference type="SAM" id="MobiDB-lite"/>
    </source>
</evidence>
<reference evidence="3" key="1">
    <citation type="submission" date="2023-03" db="EMBL/GenBank/DDBJ databases">
        <title>Chromosome-scale reference genome and RAD-based genetic map of yellow starthistle (Centaurea solstitialis) reveal putative structural variation and QTLs associated with invader traits.</title>
        <authorList>
            <person name="Reatini B."/>
            <person name="Cang F.A."/>
            <person name="Jiang Q."/>
            <person name="Mckibben M.T.W."/>
            <person name="Barker M.S."/>
            <person name="Rieseberg L.H."/>
            <person name="Dlugosch K.M."/>
        </authorList>
    </citation>
    <scope>NUCLEOTIDE SEQUENCE</scope>
    <source>
        <strain evidence="3">CAN-66</strain>
        <tissue evidence="3">Leaf</tissue>
    </source>
</reference>
<dbReference type="Pfam" id="PF03140">
    <property type="entry name" value="DUF247"/>
    <property type="match status" value="1"/>
</dbReference>
<feature type="region of interest" description="Disordered" evidence="1">
    <location>
        <begin position="260"/>
        <end position="284"/>
    </location>
</feature>
<evidence type="ECO:0000313" key="4">
    <source>
        <dbReference type="Proteomes" id="UP001172457"/>
    </source>
</evidence>
<organism evidence="3 4">
    <name type="scientific">Centaurea solstitialis</name>
    <name type="common">yellow star-thistle</name>
    <dbReference type="NCBI Taxonomy" id="347529"/>
    <lineage>
        <taxon>Eukaryota</taxon>
        <taxon>Viridiplantae</taxon>
        <taxon>Streptophyta</taxon>
        <taxon>Embryophyta</taxon>
        <taxon>Tracheophyta</taxon>
        <taxon>Spermatophyta</taxon>
        <taxon>Magnoliopsida</taxon>
        <taxon>eudicotyledons</taxon>
        <taxon>Gunneridae</taxon>
        <taxon>Pentapetalae</taxon>
        <taxon>asterids</taxon>
        <taxon>campanulids</taxon>
        <taxon>Asterales</taxon>
        <taxon>Asteraceae</taxon>
        <taxon>Carduoideae</taxon>
        <taxon>Cardueae</taxon>
        <taxon>Centaureinae</taxon>
        <taxon>Centaurea</taxon>
    </lineage>
</organism>
<keyword evidence="2" id="KW-1133">Transmembrane helix</keyword>
<dbReference type="AlphaFoldDB" id="A0AA38TEW5"/>
<sequence length="563" mass="64195">MDPSFPRPELDHSKRLASMRKSMEHNVEEIIVNTDVCIFTVPKTLLDTKPNSYIPEQVALGPFHQSRQQVYDMEKYKLAAARKVQERRNAKFQHIVEAVKERTQDVKVRACYDKFLDMDDDDLAWRMAFDMSFLLEFLQVYYIMESGGTGNTDIGPSLSRVFDVSRKKLSHMAILRDVVKLENQIPLFLIKTMMKHDRSFDESPTETLRIMLTGLYHEISPFEYRVKSSVVDINQCDHLLHFLYQMTVPNAHKLGSTVDDTTIPIPNPEEEDGGGSGGAGKEDSFAKSTDVKYASGYVWRVIKKAKGGFVKKILLRPITLGLKLPLKMLSRLPFLKLFTEVFGNMLENPQGETNGDIPSKNRPPVIEEITIPSVTKMAKAGFRFAPVNNTISEIRFDEKTSTLHLPVIHLGVNTEVYLRNLVAYEACVASGPLVMARYTELMNGIIDTKEDAKILMDSKIVYNHLKSEKEVADLWNGMSKCVKMTKVPFMDKVVEEVNKRYDRTWRVKLGKFMNKYVFASWKFLTLLAAVLLLLLSTVQAVCSVYSCARVIRQLPELNDQPLE</sequence>
<keyword evidence="2" id="KW-0472">Membrane</keyword>
<gene>
    <name evidence="3" type="ORF">OSB04_004868</name>
</gene>
<keyword evidence="2" id="KW-0812">Transmembrane</keyword>
<dbReference type="PANTHER" id="PTHR31549:SF277">
    <property type="entry name" value="OS08G0167400 PROTEIN"/>
    <property type="match status" value="1"/>
</dbReference>
<comment type="caution">
    <text evidence="3">The sequence shown here is derived from an EMBL/GenBank/DDBJ whole genome shotgun (WGS) entry which is preliminary data.</text>
</comment>
<dbReference type="PANTHER" id="PTHR31549">
    <property type="entry name" value="PROTEIN, PUTATIVE (DUF247)-RELATED-RELATED"/>
    <property type="match status" value="1"/>
</dbReference>
<name>A0AA38TEW5_9ASTR</name>
<dbReference type="EMBL" id="JARYMX010000002">
    <property type="protein sequence ID" value="KAJ9559708.1"/>
    <property type="molecule type" value="Genomic_DNA"/>
</dbReference>
<proteinExistence type="predicted"/>